<gene>
    <name evidence="11" type="ORF">PLOB_00004313</name>
</gene>
<feature type="domain" description="IPT/TIG" evidence="9">
    <location>
        <begin position="44"/>
        <end position="127"/>
    </location>
</feature>
<reference evidence="11 12" key="1">
    <citation type="submission" date="2022-05" db="EMBL/GenBank/DDBJ databases">
        <authorList>
            <consortium name="Genoscope - CEA"/>
            <person name="William W."/>
        </authorList>
    </citation>
    <scope>NUCLEOTIDE SEQUENCE [LARGE SCALE GENOMIC DNA]</scope>
</reference>
<evidence type="ECO:0000256" key="6">
    <source>
        <dbReference type="ARBA" id="ARBA00022927"/>
    </source>
</evidence>
<dbReference type="InterPro" id="IPR013783">
    <property type="entry name" value="Ig-like_fold"/>
</dbReference>
<feature type="compositionally biased region" description="Polar residues" evidence="8">
    <location>
        <begin position="740"/>
        <end position="763"/>
    </location>
</feature>
<comment type="function">
    <text evidence="1 7">Component of the exocyst complex involved in the docking of exocytic vesicles with fusion sites on the plasma membrane.</text>
</comment>
<evidence type="ECO:0000256" key="5">
    <source>
        <dbReference type="ARBA" id="ARBA00022483"/>
    </source>
</evidence>
<dbReference type="SUPFAM" id="SSF81296">
    <property type="entry name" value="E set domains"/>
    <property type="match status" value="1"/>
</dbReference>
<evidence type="ECO:0000256" key="2">
    <source>
        <dbReference type="ARBA" id="ARBA00010578"/>
    </source>
</evidence>
<evidence type="ECO:0000256" key="4">
    <source>
        <dbReference type="ARBA" id="ARBA00022448"/>
    </source>
</evidence>
<evidence type="ECO:0000313" key="12">
    <source>
        <dbReference type="Proteomes" id="UP001159405"/>
    </source>
</evidence>
<dbReference type="Pfam" id="PF15469">
    <property type="entry name" value="Sec5"/>
    <property type="match status" value="1"/>
</dbReference>
<dbReference type="InterPro" id="IPR039481">
    <property type="entry name" value="EXOC2/Sec5_N_dom"/>
</dbReference>
<dbReference type="PANTHER" id="PTHR13043:SF1">
    <property type="entry name" value="EXOCYST COMPLEX COMPONENT 2"/>
    <property type="match status" value="1"/>
</dbReference>
<evidence type="ECO:0000259" key="10">
    <source>
        <dbReference type="Pfam" id="PF15469"/>
    </source>
</evidence>
<keyword evidence="5 7" id="KW-0268">Exocytosis</keyword>
<evidence type="ECO:0000256" key="7">
    <source>
        <dbReference type="RuleBase" id="RU365069"/>
    </source>
</evidence>
<keyword evidence="4 7" id="KW-0813">Transport</keyword>
<dbReference type="InterPro" id="IPR014756">
    <property type="entry name" value="Ig_E-set"/>
</dbReference>
<evidence type="ECO:0000313" key="11">
    <source>
        <dbReference type="EMBL" id="CAH3161034.1"/>
    </source>
</evidence>
<comment type="subunit">
    <text evidence="7">Component of the exocyst complex.</text>
</comment>
<evidence type="ECO:0000256" key="1">
    <source>
        <dbReference type="ARBA" id="ARBA00002660"/>
    </source>
</evidence>
<name>A0ABN8QB59_9CNID</name>
<proteinExistence type="inferred from homology"/>
<evidence type="ECO:0000256" key="3">
    <source>
        <dbReference type="ARBA" id="ARBA00017526"/>
    </source>
</evidence>
<dbReference type="Pfam" id="PF01833">
    <property type="entry name" value="TIG"/>
    <property type="match status" value="1"/>
</dbReference>
<keyword evidence="6 7" id="KW-0653">Protein transport</keyword>
<dbReference type="Proteomes" id="UP001159405">
    <property type="component" value="Unassembled WGS sequence"/>
</dbReference>
<dbReference type="InterPro" id="IPR029175">
    <property type="entry name" value="EXOC2/Sec5"/>
</dbReference>
<evidence type="ECO:0000259" key="9">
    <source>
        <dbReference type="Pfam" id="PF01833"/>
    </source>
</evidence>
<organism evidence="11 12">
    <name type="scientific">Porites lobata</name>
    <dbReference type="NCBI Taxonomy" id="104759"/>
    <lineage>
        <taxon>Eukaryota</taxon>
        <taxon>Metazoa</taxon>
        <taxon>Cnidaria</taxon>
        <taxon>Anthozoa</taxon>
        <taxon>Hexacorallia</taxon>
        <taxon>Scleractinia</taxon>
        <taxon>Fungiina</taxon>
        <taxon>Poritidae</taxon>
        <taxon>Porites</taxon>
    </lineage>
</organism>
<dbReference type="Gene3D" id="2.60.40.10">
    <property type="entry name" value="Immunoglobulins"/>
    <property type="match status" value="1"/>
</dbReference>
<evidence type="ECO:0000256" key="8">
    <source>
        <dbReference type="SAM" id="MobiDB-lite"/>
    </source>
</evidence>
<accession>A0ABN8QB59</accession>
<comment type="caution">
    <text evidence="11">The sequence shown here is derived from an EMBL/GenBank/DDBJ whole genome shotgun (WGS) entry which is preliminary data.</text>
</comment>
<sequence>MFNQERLPSLSPFLRTGEHIYAIFPRKHQPEAEASVIERMRPPPVVTGISPAEGPPGTKVIIRGENLGINAKDVTGLSICGANCLLSADYKSAGKIIARTGQAKPGKGDVIVTTRSGGVGTSTVQFKSVVVVPDPLKESAVWLEEVDPEELRARSGSARPVSPQINASQDPLGTGTDVFGYKLTEEQLEDFYPEGSGNILSDNFHPGWFLLEKHSDTEFITLRGGLKYLRHEESRRAADPLVFVKENVATFLDAVDTLRNVQHDMLRDESNCDGGSIVEKLESFVQGASKNAEGLFQDVLGRKDDADRTRNALNVLQRFRFLFSLPQCIERNIQLGEYEMVISDYARAKSLFAGTDIKIFKRVLQEVEAKIEGFRQHLKLKLSDLPSPLEDQKRLIRYLVDLDYQGDPAWECLANQKDWLLKLLMSSQEDHKSKDSVPLLQVDSAKVDLDIRASRSALSLASYRSESLGILGVSSPPNKTSSVECSMKGVSAVPQRVLFVEELSELLIEGLPDLWKLGQAYFNGDLAADSSSGSSKQLNATEQKRKTFEDMIHDVASLYADLIKAAFFPSSPAVLSISSKEKQSSSWQSPADGVGAWLPSCVRHVRSCMESLQKLSLPPQALERIKKLVGDLRLLCAKEVFKEAIEDIKSLHCNELWSLESQEGVGRITSLPLMFENIVMETLHTLREMVTHGAETERRKNIQLKTSAVDLFKDMFEAFIECLQHLAFQPDQESDKVSLSGPQESSSIGSQDNLERSSLSTMEDSTPVIDERLLIVLNNCRYVRNNVLSKLVDCFRSNDYPVSDKLKKDLTSELNDLEGKIFDAYIEQKADPLIAYVEPGMTICDFKWHNCLPPKDVRSYVKEVLMNLVTVHAQVFAVSEELLTQVLCRLTDMLADEFCRLVSAVKTFTSAGAVTAHLEARALQEALAAYLTQHSREMFQATFSKVPAITKDSDKRLIEALMTTFKRRMRFQLQCFQVDMEEL</sequence>
<protein>
    <recommendedName>
        <fullName evidence="3 7">Exocyst complex component 2</fullName>
    </recommendedName>
</protein>
<dbReference type="InterPro" id="IPR002909">
    <property type="entry name" value="IPT_dom"/>
</dbReference>
<feature type="domain" description="Exocyst complex component EXOC2/Sec5 N-terminal" evidence="10">
    <location>
        <begin position="169"/>
        <end position="976"/>
    </location>
</feature>
<comment type="similarity">
    <text evidence="2 7">Belongs to the SEC5 family.</text>
</comment>
<keyword evidence="12" id="KW-1185">Reference proteome</keyword>
<dbReference type="PANTHER" id="PTHR13043">
    <property type="entry name" value="EXOCYST COMPLEX COMPONENT SEC5"/>
    <property type="match status" value="1"/>
</dbReference>
<feature type="region of interest" description="Disordered" evidence="8">
    <location>
        <begin position="734"/>
        <end position="763"/>
    </location>
</feature>
<dbReference type="EMBL" id="CALNXK010000119">
    <property type="protein sequence ID" value="CAH3161034.1"/>
    <property type="molecule type" value="Genomic_DNA"/>
</dbReference>